<feature type="region of interest" description="Disordered" evidence="2">
    <location>
        <begin position="223"/>
        <end position="287"/>
    </location>
</feature>
<evidence type="ECO:0000256" key="1">
    <source>
        <dbReference type="SAM" id="Coils"/>
    </source>
</evidence>
<accession>A0A4Y9Y2T3</accession>
<evidence type="ECO:0000256" key="2">
    <source>
        <dbReference type="SAM" id="MobiDB-lite"/>
    </source>
</evidence>
<feature type="compositionally biased region" description="Basic and acidic residues" evidence="2">
    <location>
        <begin position="226"/>
        <end position="241"/>
    </location>
</feature>
<keyword evidence="1" id="KW-0175">Coiled coil</keyword>
<dbReference type="OrthoDB" id="10428576at2759"/>
<comment type="caution">
    <text evidence="3">The sequence shown here is derived from an EMBL/GenBank/DDBJ whole genome shotgun (WGS) entry which is preliminary data.</text>
</comment>
<sequence>MSTRFRSSIPQWSEEARTEHAAEVHATLSARIDSLSRQNAALQEDLAAERTKQAAFGPALLATVTTLRRRHARAWASVSNILEESEEHGADPDVRVSKKQSKEREEGRKRRQRDVDSLLFASCRDVLDLEMVLRDFCDDQLEIGSLAVRNSDAGLEVPSIVATAALSVSEIPMERHDLNDSHSQDDGTPCSDPGCSHSTSECGACLEDDSIFPPEFEIPEEFLEEPESRRKCADWEKREPPWNDQDLWNSNKHAKIRKAEQGTKVRRPRNRKPKTKRGRSRAYSIDE</sequence>
<keyword evidence="4" id="KW-1185">Reference proteome</keyword>
<reference evidence="3 4" key="1">
    <citation type="submission" date="2019-02" db="EMBL/GenBank/DDBJ databases">
        <title>Genome sequencing of the rare red list fungi Dentipellis fragilis.</title>
        <authorList>
            <person name="Buettner E."/>
            <person name="Kellner H."/>
        </authorList>
    </citation>
    <scope>NUCLEOTIDE SEQUENCE [LARGE SCALE GENOMIC DNA]</scope>
    <source>
        <strain evidence="3 4">DSM 105465</strain>
    </source>
</reference>
<evidence type="ECO:0000313" key="4">
    <source>
        <dbReference type="Proteomes" id="UP000298327"/>
    </source>
</evidence>
<dbReference type="AlphaFoldDB" id="A0A4Y9Y2T3"/>
<protein>
    <submittedName>
        <fullName evidence="3">Uncharacterized protein</fullName>
    </submittedName>
</protein>
<feature type="compositionally biased region" description="Basic and acidic residues" evidence="2">
    <location>
        <begin position="87"/>
        <end position="111"/>
    </location>
</feature>
<proteinExistence type="predicted"/>
<dbReference type="Proteomes" id="UP000298327">
    <property type="component" value="Unassembled WGS sequence"/>
</dbReference>
<evidence type="ECO:0000313" key="3">
    <source>
        <dbReference type="EMBL" id="TFY55711.1"/>
    </source>
</evidence>
<feature type="region of interest" description="Disordered" evidence="2">
    <location>
        <begin position="84"/>
        <end position="111"/>
    </location>
</feature>
<gene>
    <name evidence="3" type="ORF">EVG20_g9219</name>
</gene>
<name>A0A4Y9Y2T3_9AGAM</name>
<dbReference type="EMBL" id="SEOQ01000891">
    <property type="protein sequence ID" value="TFY55711.1"/>
    <property type="molecule type" value="Genomic_DNA"/>
</dbReference>
<feature type="coiled-coil region" evidence="1">
    <location>
        <begin position="25"/>
        <end position="52"/>
    </location>
</feature>
<organism evidence="3 4">
    <name type="scientific">Dentipellis fragilis</name>
    <dbReference type="NCBI Taxonomy" id="205917"/>
    <lineage>
        <taxon>Eukaryota</taxon>
        <taxon>Fungi</taxon>
        <taxon>Dikarya</taxon>
        <taxon>Basidiomycota</taxon>
        <taxon>Agaricomycotina</taxon>
        <taxon>Agaricomycetes</taxon>
        <taxon>Russulales</taxon>
        <taxon>Hericiaceae</taxon>
        <taxon>Dentipellis</taxon>
    </lineage>
</organism>
<feature type="compositionally biased region" description="Basic residues" evidence="2">
    <location>
        <begin position="264"/>
        <end position="280"/>
    </location>
</feature>